<keyword evidence="5" id="KW-0408">Iron</keyword>
<keyword evidence="2" id="KW-0004">4Fe-4S</keyword>
<keyword evidence="1" id="KW-0813">Transport</keyword>
<sequence>MKTASSSKRTLLKTLLLMLPAALFGQRLGAQERLSEEDQMAKILLYVHDAKEVDSSNPAASRYQSGQDCSNCLLFQNSGDEEWAPCSIFQNKLVNKNGWCSAWVLKS</sequence>
<protein>
    <recommendedName>
        <fullName evidence="7">High potential iron-sulfur proteins family profile domain-containing protein</fullName>
    </recommendedName>
</protein>
<dbReference type="GO" id="GO:0019646">
    <property type="term" value="P:aerobic electron transport chain"/>
    <property type="evidence" value="ECO:0007669"/>
    <property type="project" value="InterPro"/>
</dbReference>
<organism evidence="8">
    <name type="scientific">marine metagenome</name>
    <dbReference type="NCBI Taxonomy" id="408172"/>
    <lineage>
        <taxon>unclassified sequences</taxon>
        <taxon>metagenomes</taxon>
        <taxon>ecological metagenomes</taxon>
    </lineage>
</organism>
<dbReference type="InterPro" id="IPR036369">
    <property type="entry name" value="HIPIP_sf"/>
</dbReference>
<feature type="domain" description="High potential iron-sulfur proteins family profile" evidence="7">
    <location>
        <begin position="28"/>
        <end position="107"/>
    </location>
</feature>
<dbReference type="AlphaFoldDB" id="A0A381RCM9"/>
<dbReference type="Gene3D" id="4.10.490.10">
    <property type="entry name" value="High potential iron-sulphur protein"/>
    <property type="match status" value="1"/>
</dbReference>
<reference evidence="8" key="1">
    <citation type="submission" date="2018-05" db="EMBL/GenBank/DDBJ databases">
        <authorList>
            <person name="Lanie J.A."/>
            <person name="Ng W.-L."/>
            <person name="Kazmierczak K.M."/>
            <person name="Andrzejewski T.M."/>
            <person name="Davidsen T.M."/>
            <person name="Wayne K.J."/>
            <person name="Tettelin H."/>
            <person name="Glass J.I."/>
            <person name="Rusch D."/>
            <person name="Podicherti R."/>
            <person name="Tsui H.-C.T."/>
            <person name="Winkler M.E."/>
        </authorList>
    </citation>
    <scope>NUCLEOTIDE SEQUENCE</scope>
</reference>
<name>A0A381RCM9_9ZZZZ</name>
<dbReference type="SUPFAM" id="SSF57652">
    <property type="entry name" value="HIPIP (high potential iron protein)"/>
    <property type="match status" value="1"/>
</dbReference>
<evidence type="ECO:0000256" key="5">
    <source>
        <dbReference type="ARBA" id="ARBA00023004"/>
    </source>
</evidence>
<dbReference type="Pfam" id="PF01355">
    <property type="entry name" value="HIPIP"/>
    <property type="match status" value="1"/>
</dbReference>
<evidence type="ECO:0000256" key="6">
    <source>
        <dbReference type="ARBA" id="ARBA00023014"/>
    </source>
</evidence>
<dbReference type="GO" id="GO:0046872">
    <property type="term" value="F:metal ion binding"/>
    <property type="evidence" value="ECO:0007669"/>
    <property type="project" value="UniProtKB-KW"/>
</dbReference>
<proteinExistence type="predicted"/>
<keyword evidence="6" id="KW-0411">Iron-sulfur</keyword>
<evidence type="ECO:0000256" key="4">
    <source>
        <dbReference type="ARBA" id="ARBA00022982"/>
    </source>
</evidence>
<evidence type="ECO:0000259" key="7">
    <source>
        <dbReference type="PROSITE" id="PS51373"/>
    </source>
</evidence>
<accession>A0A381RCM9</accession>
<dbReference type="PROSITE" id="PS51373">
    <property type="entry name" value="HIPIP"/>
    <property type="match status" value="1"/>
</dbReference>
<evidence type="ECO:0000256" key="3">
    <source>
        <dbReference type="ARBA" id="ARBA00022723"/>
    </source>
</evidence>
<dbReference type="InterPro" id="IPR000170">
    <property type="entry name" value="High_potential_FeS_prot"/>
</dbReference>
<evidence type="ECO:0000313" key="8">
    <source>
        <dbReference type="EMBL" id="SUZ89546.1"/>
    </source>
</evidence>
<gene>
    <name evidence="8" type="ORF">METZ01_LOCUS42400</name>
</gene>
<dbReference type="EMBL" id="UINC01001821">
    <property type="protein sequence ID" value="SUZ89546.1"/>
    <property type="molecule type" value="Genomic_DNA"/>
</dbReference>
<evidence type="ECO:0000256" key="2">
    <source>
        <dbReference type="ARBA" id="ARBA00022485"/>
    </source>
</evidence>
<evidence type="ECO:0000256" key="1">
    <source>
        <dbReference type="ARBA" id="ARBA00022448"/>
    </source>
</evidence>
<keyword evidence="4" id="KW-0249">Electron transport</keyword>
<dbReference type="GO" id="GO:0009055">
    <property type="term" value="F:electron transfer activity"/>
    <property type="evidence" value="ECO:0007669"/>
    <property type="project" value="InterPro"/>
</dbReference>
<keyword evidence="3" id="KW-0479">Metal-binding</keyword>
<dbReference type="GO" id="GO:0051539">
    <property type="term" value="F:4 iron, 4 sulfur cluster binding"/>
    <property type="evidence" value="ECO:0007669"/>
    <property type="project" value="UniProtKB-KW"/>
</dbReference>